<proteinExistence type="predicted"/>
<dbReference type="PANTHER" id="PTHR42692">
    <property type="entry name" value="NUCLEOTIDE PYROPHOSPHOHYDROLASE"/>
    <property type="match status" value="1"/>
</dbReference>
<dbReference type="CDD" id="cd11523">
    <property type="entry name" value="NTP-PPase"/>
    <property type="match status" value="1"/>
</dbReference>
<evidence type="ECO:0000313" key="1">
    <source>
        <dbReference type="EMBL" id="QEA42358.1"/>
    </source>
</evidence>
<dbReference type="PIRSF" id="PIRSF036521">
    <property type="entry name" value="UCP036521_pph"/>
    <property type="match status" value="1"/>
</dbReference>
<dbReference type="Proteomes" id="UP000321296">
    <property type="component" value="Chromosome"/>
</dbReference>
<evidence type="ECO:0000313" key="2">
    <source>
        <dbReference type="Proteomes" id="UP000321296"/>
    </source>
</evidence>
<dbReference type="AlphaFoldDB" id="A0A5B8T5G2"/>
<organism evidence="1 2">
    <name type="scientific">Leuconostoc pseudomesenteroides</name>
    <dbReference type="NCBI Taxonomy" id="33968"/>
    <lineage>
        <taxon>Bacteria</taxon>
        <taxon>Bacillati</taxon>
        <taxon>Bacillota</taxon>
        <taxon>Bacilli</taxon>
        <taxon>Lactobacillales</taxon>
        <taxon>Lactobacillaceae</taxon>
        <taxon>Leuconostoc</taxon>
    </lineage>
</organism>
<reference evidence="1 2" key="1">
    <citation type="submission" date="2019-06" db="EMBL/GenBank/DDBJ databases">
        <title>Genome analyses of bacteria isolated from kimchi.</title>
        <authorList>
            <person name="Lee S."/>
            <person name="Ahn S."/>
            <person name="Roh S."/>
        </authorList>
    </citation>
    <scope>NUCLEOTIDE SEQUENCE [LARGE SCALE GENOMIC DNA]</scope>
    <source>
        <strain evidence="1 2">CBA3630</strain>
    </source>
</reference>
<protein>
    <submittedName>
        <fullName evidence="1">Uncharacterized protein</fullName>
    </submittedName>
</protein>
<dbReference type="OrthoDB" id="2418132at2"/>
<sequence>MIIDEHRQWLINFYKQREWYQYSPFIRLNFLMEEVGELAQTVRAIELGRDHPGETSQTPKELNEHLKEELADVLDQVLILSDKYQLDVDELIVQSETKLKKRFHED</sequence>
<dbReference type="Gene3D" id="1.10.287.1080">
    <property type="entry name" value="MazG-like"/>
    <property type="match status" value="1"/>
</dbReference>
<dbReference type="InterPro" id="IPR047046">
    <property type="entry name" value="YpjD/YvdC"/>
</dbReference>
<name>A0A5B8T5G2_LEUPS</name>
<dbReference type="InterPro" id="IPR011411">
    <property type="entry name" value="MazG-related_YvdC"/>
</dbReference>
<dbReference type="InterPro" id="IPR004518">
    <property type="entry name" value="MazG-like_dom"/>
</dbReference>
<dbReference type="PANTHER" id="PTHR42692:SF2">
    <property type="entry name" value="IG HYPOTHETICAL 16995"/>
    <property type="match status" value="1"/>
</dbReference>
<dbReference type="RefSeq" id="WP_139968702.1">
    <property type="nucleotide sequence ID" value="NZ_BMBO01000020.1"/>
</dbReference>
<dbReference type="SUPFAM" id="SSF101386">
    <property type="entry name" value="all-alpha NTP pyrophosphatases"/>
    <property type="match status" value="1"/>
</dbReference>
<accession>A0A5B8T5G2</accession>
<dbReference type="Pfam" id="PF03819">
    <property type="entry name" value="MazG"/>
    <property type="match status" value="1"/>
</dbReference>
<dbReference type="EMBL" id="CP042383">
    <property type="protein sequence ID" value="QEA42358.1"/>
    <property type="molecule type" value="Genomic_DNA"/>
</dbReference>
<gene>
    <name evidence="1" type="ORF">FGL85_07485</name>
</gene>
<dbReference type="KEGG" id="lpse:FGL85_07485"/>